<keyword evidence="1" id="KW-0547">Nucleotide-binding</keyword>
<dbReference type="InterPro" id="IPR025944">
    <property type="entry name" value="Sigma_54_int_dom_CS"/>
</dbReference>
<dbReference type="InterPro" id="IPR027417">
    <property type="entry name" value="P-loop_NTPase"/>
</dbReference>
<dbReference type="NCBIfam" id="TIGR00229">
    <property type="entry name" value="sensory_box"/>
    <property type="match status" value="1"/>
</dbReference>
<dbReference type="SMART" id="SM00091">
    <property type="entry name" value="PAS"/>
    <property type="match status" value="1"/>
</dbReference>
<dbReference type="PROSITE" id="PS00675">
    <property type="entry name" value="SIGMA54_INTERACT_1"/>
    <property type="match status" value="1"/>
</dbReference>
<dbReference type="CDD" id="cd00009">
    <property type="entry name" value="AAA"/>
    <property type="match status" value="1"/>
</dbReference>
<dbReference type="Gene3D" id="1.10.10.60">
    <property type="entry name" value="Homeodomain-like"/>
    <property type="match status" value="1"/>
</dbReference>
<dbReference type="Pfam" id="PF00158">
    <property type="entry name" value="Sigma54_activat"/>
    <property type="match status" value="1"/>
</dbReference>
<dbReference type="SUPFAM" id="SSF46689">
    <property type="entry name" value="Homeodomain-like"/>
    <property type="match status" value="1"/>
</dbReference>
<dbReference type="PROSITE" id="PS00688">
    <property type="entry name" value="SIGMA54_INTERACT_3"/>
    <property type="match status" value="1"/>
</dbReference>
<evidence type="ECO:0000256" key="2">
    <source>
        <dbReference type="ARBA" id="ARBA00022840"/>
    </source>
</evidence>
<dbReference type="PROSITE" id="PS50112">
    <property type="entry name" value="PAS"/>
    <property type="match status" value="1"/>
</dbReference>
<evidence type="ECO:0000313" key="10">
    <source>
        <dbReference type="Proteomes" id="UP000095200"/>
    </source>
</evidence>
<dbReference type="InterPro" id="IPR025662">
    <property type="entry name" value="Sigma_54_int_dom_ATP-bd_1"/>
</dbReference>
<dbReference type="GO" id="GO:0043565">
    <property type="term" value="F:sequence-specific DNA binding"/>
    <property type="evidence" value="ECO:0007669"/>
    <property type="project" value="InterPro"/>
</dbReference>
<dbReference type="Pfam" id="PF25601">
    <property type="entry name" value="AAA_lid_14"/>
    <property type="match status" value="1"/>
</dbReference>
<dbReference type="InterPro" id="IPR003593">
    <property type="entry name" value="AAA+_ATPase"/>
</dbReference>
<sequence length="467" mass="52007">MLMPTNLLKDHIEDLLDSFGEAIAISDNNGIMLHVNKKHEELTGILHKDIMGKSALELVERGVFDVVLNPEVVRTGQPATRMQKTADGRKLILEGNPILDRYGQVVLVITFIRDITKIAELKEQMSSQKELLDAFRKLQHSGGKDLEKFPRVISSRAMKKLYAQVSMLGDTDVTVLVQGETGAGKDVFARRLHEVSERSSRPFIKTDCSSIPENLMETELFGYAPGTFSGANKQGKMGLIEAASGGTLFLDEIGELPLAMQAKLLRVLQDREVVRVGSTTPRKVDVRVVAATNKDLEQEVAKGKFRSDLYYRLKVAVITIPPLRKRRADILPLARGFLGYYAHKYQRDVALSHDAEEALLAYHWPGNVRELENLILGCMITCEKKVISARDLSIALPSPEPERHEGVLLDSLDVEGKTLREILEQVEQMVIMDGMAKTGNMSAVARTLGVDRSTIFRKMKRYEGGTA</sequence>
<dbReference type="FunFam" id="3.40.50.300:FF:000006">
    <property type="entry name" value="DNA-binding transcriptional regulator NtrC"/>
    <property type="match status" value="1"/>
</dbReference>
<protein>
    <submittedName>
        <fullName evidence="9">Fis family transcriptional regulator</fullName>
    </submittedName>
</protein>
<dbReference type="PROSITE" id="PS50045">
    <property type="entry name" value="SIGMA54_INTERACT_4"/>
    <property type="match status" value="1"/>
</dbReference>
<evidence type="ECO:0000256" key="1">
    <source>
        <dbReference type="ARBA" id="ARBA00022741"/>
    </source>
</evidence>
<dbReference type="PANTHER" id="PTHR32071">
    <property type="entry name" value="TRANSCRIPTIONAL REGULATORY PROTEIN"/>
    <property type="match status" value="1"/>
</dbReference>
<keyword evidence="10" id="KW-1185">Reference proteome</keyword>
<dbReference type="Gene3D" id="1.10.8.60">
    <property type="match status" value="1"/>
</dbReference>
<dbReference type="InterPro" id="IPR002197">
    <property type="entry name" value="HTH_Fis"/>
</dbReference>
<dbReference type="AlphaFoldDB" id="A0A194ADR3"/>
<dbReference type="PROSITE" id="PS50113">
    <property type="entry name" value="PAC"/>
    <property type="match status" value="1"/>
</dbReference>
<keyword evidence="5" id="KW-0804">Transcription</keyword>
<dbReference type="InterPro" id="IPR009057">
    <property type="entry name" value="Homeodomain-like_sf"/>
</dbReference>
<dbReference type="InterPro" id="IPR035965">
    <property type="entry name" value="PAS-like_dom_sf"/>
</dbReference>
<dbReference type="InterPro" id="IPR058031">
    <property type="entry name" value="AAA_lid_NorR"/>
</dbReference>
<dbReference type="Pfam" id="PF02954">
    <property type="entry name" value="HTH_8"/>
    <property type="match status" value="1"/>
</dbReference>
<dbReference type="SMART" id="SM00382">
    <property type="entry name" value="AAA"/>
    <property type="match status" value="1"/>
</dbReference>
<dbReference type="EMBL" id="BDFE01000009">
    <property type="protein sequence ID" value="GAU08217.1"/>
    <property type="molecule type" value="Genomic_DNA"/>
</dbReference>
<evidence type="ECO:0000259" key="7">
    <source>
        <dbReference type="PROSITE" id="PS50112"/>
    </source>
</evidence>
<evidence type="ECO:0000256" key="3">
    <source>
        <dbReference type="ARBA" id="ARBA00023015"/>
    </source>
</evidence>
<organism evidence="9 10">
    <name type="scientific">Desulfoplanes formicivorans</name>
    <dbReference type="NCBI Taxonomy" id="1592317"/>
    <lineage>
        <taxon>Bacteria</taxon>
        <taxon>Pseudomonadati</taxon>
        <taxon>Thermodesulfobacteriota</taxon>
        <taxon>Desulfovibrionia</taxon>
        <taxon>Desulfovibrionales</taxon>
        <taxon>Desulfoplanaceae</taxon>
        <taxon>Desulfoplanes</taxon>
    </lineage>
</organism>
<dbReference type="GO" id="GO:0005524">
    <property type="term" value="F:ATP binding"/>
    <property type="evidence" value="ECO:0007669"/>
    <property type="project" value="UniProtKB-KW"/>
</dbReference>
<dbReference type="Pfam" id="PF00989">
    <property type="entry name" value="PAS"/>
    <property type="match status" value="1"/>
</dbReference>
<accession>A0A194ADR3</accession>
<evidence type="ECO:0000259" key="6">
    <source>
        <dbReference type="PROSITE" id="PS50045"/>
    </source>
</evidence>
<dbReference type="InterPro" id="IPR013767">
    <property type="entry name" value="PAS_fold"/>
</dbReference>
<reference evidence="10" key="1">
    <citation type="submission" date="2016-06" db="EMBL/GenBank/DDBJ databases">
        <title>Draft genome sequence of Desulfoplanes formicivorans strain Pf12B.</title>
        <authorList>
            <person name="Watanabe M."/>
            <person name="Kojima H."/>
            <person name="Fukui M."/>
        </authorList>
    </citation>
    <scope>NUCLEOTIDE SEQUENCE [LARGE SCALE GENOMIC DNA]</scope>
    <source>
        <strain evidence="10">Pf12B</strain>
    </source>
</reference>
<gene>
    <name evidence="9" type="ORF">DPF_0920</name>
</gene>
<feature type="domain" description="PAS" evidence="7">
    <location>
        <begin position="8"/>
        <end position="56"/>
    </location>
</feature>
<evidence type="ECO:0000256" key="4">
    <source>
        <dbReference type="ARBA" id="ARBA00023125"/>
    </source>
</evidence>
<evidence type="ECO:0000259" key="8">
    <source>
        <dbReference type="PROSITE" id="PS50113"/>
    </source>
</evidence>
<proteinExistence type="predicted"/>
<evidence type="ECO:0000313" key="9">
    <source>
        <dbReference type="EMBL" id="GAU08217.1"/>
    </source>
</evidence>
<name>A0A194ADR3_9BACT</name>
<dbReference type="CDD" id="cd00130">
    <property type="entry name" value="PAS"/>
    <property type="match status" value="1"/>
</dbReference>
<dbReference type="Proteomes" id="UP000095200">
    <property type="component" value="Unassembled WGS sequence"/>
</dbReference>
<comment type="caution">
    <text evidence="9">The sequence shown here is derived from an EMBL/GenBank/DDBJ whole genome shotgun (WGS) entry which is preliminary data.</text>
</comment>
<dbReference type="STRING" id="1592317.DPF_0920"/>
<keyword evidence="3" id="KW-0805">Transcription regulation</keyword>
<keyword evidence="4" id="KW-0238">DNA-binding</keyword>
<dbReference type="InterPro" id="IPR002078">
    <property type="entry name" value="Sigma_54_int"/>
</dbReference>
<feature type="domain" description="PAC" evidence="8">
    <location>
        <begin position="76"/>
        <end position="127"/>
    </location>
</feature>
<feature type="domain" description="Sigma-54 factor interaction" evidence="6">
    <location>
        <begin position="151"/>
        <end position="380"/>
    </location>
</feature>
<dbReference type="PROSITE" id="PS00676">
    <property type="entry name" value="SIGMA54_INTERACT_2"/>
    <property type="match status" value="1"/>
</dbReference>
<keyword evidence="2" id="KW-0067">ATP-binding</keyword>
<dbReference type="SUPFAM" id="SSF52540">
    <property type="entry name" value="P-loop containing nucleoside triphosphate hydrolases"/>
    <property type="match status" value="1"/>
</dbReference>
<dbReference type="Gene3D" id="3.30.450.20">
    <property type="entry name" value="PAS domain"/>
    <property type="match status" value="1"/>
</dbReference>
<dbReference type="GO" id="GO:0006355">
    <property type="term" value="P:regulation of DNA-templated transcription"/>
    <property type="evidence" value="ECO:0007669"/>
    <property type="project" value="InterPro"/>
</dbReference>
<dbReference type="Gene3D" id="3.40.50.300">
    <property type="entry name" value="P-loop containing nucleotide triphosphate hydrolases"/>
    <property type="match status" value="1"/>
</dbReference>
<dbReference type="SUPFAM" id="SSF55785">
    <property type="entry name" value="PYP-like sensor domain (PAS domain)"/>
    <property type="match status" value="1"/>
</dbReference>
<dbReference type="InterPro" id="IPR025943">
    <property type="entry name" value="Sigma_54_int_dom_ATP-bd_2"/>
</dbReference>
<dbReference type="InterPro" id="IPR000014">
    <property type="entry name" value="PAS"/>
</dbReference>
<evidence type="ECO:0000256" key="5">
    <source>
        <dbReference type="ARBA" id="ARBA00023163"/>
    </source>
</evidence>
<dbReference type="InterPro" id="IPR000700">
    <property type="entry name" value="PAS-assoc_C"/>
</dbReference>